<evidence type="ECO:0000256" key="2">
    <source>
        <dbReference type="ARBA" id="ARBA00011738"/>
    </source>
</evidence>
<dbReference type="EMBL" id="JBHUEN010000043">
    <property type="protein sequence ID" value="MFD1883052.1"/>
    <property type="molecule type" value="Genomic_DNA"/>
</dbReference>
<dbReference type="Pfam" id="PF07831">
    <property type="entry name" value="PYNP_C"/>
    <property type="match status" value="1"/>
</dbReference>
<dbReference type="SMART" id="SM00941">
    <property type="entry name" value="PYNP_C"/>
    <property type="match status" value="1"/>
</dbReference>
<evidence type="ECO:0000313" key="10">
    <source>
        <dbReference type="Proteomes" id="UP001597213"/>
    </source>
</evidence>
<dbReference type="Gene3D" id="3.40.1030.10">
    <property type="entry name" value="Nucleoside phosphorylase/phosphoribosyltransferase catalytic domain"/>
    <property type="match status" value="1"/>
</dbReference>
<evidence type="ECO:0000256" key="6">
    <source>
        <dbReference type="ARBA" id="ARBA00048550"/>
    </source>
</evidence>
<comment type="subunit">
    <text evidence="2 7">Homodimer.</text>
</comment>
<dbReference type="InterPro" id="IPR036566">
    <property type="entry name" value="PYNP-like_C_sf"/>
</dbReference>
<dbReference type="PANTHER" id="PTHR10515">
    <property type="entry name" value="THYMIDINE PHOSPHORYLASE"/>
    <property type="match status" value="1"/>
</dbReference>
<dbReference type="InterPro" id="IPR018090">
    <property type="entry name" value="Pyrmidine_PPas_bac/euk"/>
</dbReference>
<dbReference type="SUPFAM" id="SSF54680">
    <property type="entry name" value="Pyrimidine nucleoside phosphorylase C-terminal domain"/>
    <property type="match status" value="1"/>
</dbReference>
<feature type="domain" description="Pyrimidine nucleoside phosphorylase C-terminal" evidence="8">
    <location>
        <begin position="342"/>
        <end position="416"/>
    </location>
</feature>
<dbReference type="PANTHER" id="PTHR10515:SF0">
    <property type="entry name" value="THYMIDINE PHOSPHORYLASE"/>
    <property type="match status" value="1"/>
</dbReference>
<dbReference type="InterPro" id="IPR013465">
    <property type="entry name" value="Thymidine_Pase"/>
</dbReference>
<dbReference type="Gene3D" id="3.90.1170.30">
    <property type="entry name" value="Pyrimidine nucleoside phosphorylase-like, C-terminal domain"/>
    <property type="match status" value="1"/>
</dbReference>
<keyword evidence="4 7" id="KW-0328">Glycosyltransferase</keyword>
<evidence type="ECO:0000256" key="4">
    <source>
        <dbReference type="ARBA" id="ARBA00022676"/>
    </source>
</evidence>
<dbReference type="InterPro" id="IPR000053">
    <property type="entry name" value="Thymidine/pyrmidine_PPase"/>
</dbReference>
<reference evidence="10" key="1">
    <citation type="journal article" date="2019" name="Int. J. Syst. Evol. Microbiol.">
        <title>The Global Catalogue of Microorganisms (GCM) 10K type strain sequencing project: providing services to taxonomists for standard genome sequencing and annotation.</title>
        <authorList>
            <consortium name="The Broad Institute Genomics Platform"/>
            <consortium name="The Broad Institute Genome Sequencing Center for Infectious Disease"/>
            <person name="Wu L."/>
            <person name="Ma J."/>
        </authorList>
    </citation>
    <scope>NUCLEOTIDE SEQUENCE [LARGE SCALE GENOMIC DNA]</scope>
    <source>
        <strain evidence="10">CCUG 56029</strain>
    </source>
</reference>
<dbReference type="PIRSF" id="PIRSF000478">
    <property type="entry name" value="TP_PyNP"/>
    <property type="match status" value="1"/>
</dbReference>
<dbReference type="NCBIfam" id="NF004490">
    <property type="entry name" value="PRK05820.1"/>
    <property type="match status" value="1"/>
</dbReference>
<evidence type="ECO:0000256" key="7">
    <source>
        <dbReference type="HAMAP-Rule" id="MF_01628"/>
    </source>
</evidence>
<dbReference type="EC" id="2.4.2.4" evidence="3 7"/>
<comment type="similarity">
    <text evidence="1 7">Belongs to the thymidine/pyrimidine-nucleoside phosphorylase family.</text>
</comment>
<keyword evidence="10" id="KW-1185">Reference proteome</keyword>
<comment type="caution">
    <text evidence="9">The sequence shown here is derived from an EMBL/GenBank/DDBJ whole genome shotgun (WGS) entry which is preliminary data.</text>
</comment>
<dbReference type="SUPFAM" id="SSF47648">
    <property type="entry name" value="Nucleoside phosphorylase/phosphoribosyltransferase N-terminal domain"/>
    <property type="match status" value="1"/>
</dbReference>
<evidence type="ECO:0000259" key="8">
    <source>
        <dbReference type="SMART" id="SM00941"/>
    </source>
</evidence>
<dbReference type="InterPro" id="IPR013102">
    <property type="entry name" value="PYNP_C"/>
</dbReference>
<comment type="catalytic activity">
    <reaction evidence="6 7">
        <text>thymidine + phosphate = 2-deoxy-alpha-D-ribose 1-phosphate + thymine</text>
        <dbReference type="Rhea" id="RHEA:16037"/>
        <dbReference type="ChEBI" id="CHEBI:17748"/>
        <dbReference type="ChEBI" id="CHEBI:17821"/>
        <dbReference type="ChEBI" id="CHEBI:43474"/>
        <dbReference type="ChEBI" id="CHEBI:57259"/>
        <dbReference type="EC" id="2.4.2.4"/>
    </reaction>
</comment>
<dbReference type="InterPro" id="IPR000312">
    <property type="entry name" value="Glycosyl_Trfase_fam3"/>
</dbReference>
<dbReference type="HAMAP" id="MF_01628">
    <property type="entry name" value="Thymid_phosp"/>
    <property type="match status" value="1"/>
</dbReference>
<dbReference type="InterPro" id="IPR036320">
    <property type="entry name" value="Glycosyl_Trfase_fam3_N_dom_sf"/>
</dbReference>
<sequence length="434" mass="43458">MNDARPIIARLREGRGLDAADAHAIAAGLTDGSLTDAQAGALAMAVLLRGVGPEGRVALTRAMRDSGRVLDWDLPGPVVDKHSTGGIGDCVSLVLAPALAACGAYVPMISGRGLGHTGGTLDKLAAIPGYRTDVDEAEFRRIVAGAGCAIVSASADLAPADRRLYRLRDESGTVESLDLIVASILSKKLAAGVGALVLDVKTGSGAFAATLDQAQALGAALVEVANGAGCPTSAAITAMDQPLAPAAGNAVEVMAAIDTLKGAPGRLRDLTLALGAECLRLAGQGGGDAAIRALTGALDSGAAAERFGRMVAACGGPPDLVERPGAHLPNAPIRLPVVVKGVFRSCDARALGEVVVALGGGRTRAGDAIDPGVGLTEIATLGQTVGPDHPLCVIHAASAAEAEQTRTAILAACEVGTGADSLDPLPLIVEWQRP</sequence>
<organism evidence="9 10">
    <name type="scientific">Paracoccus pacificus</name>
    <dbReference type="NCBI Taxonomy" id="1463598"/>
    <lineage>
        <taxon>Bacteria</taxon>
        <taxon>Pseudomonadati</taxon>
        <taxon>Pseudomonadota</taxon>
        <taxon>Alphaproteobacteria</taxon>
        <taxon>Rhodobacterales</taxon>
        <taxon>Paracoccaceae</taxon>
        <taxon>Paracoccus</taxon>
    </lineage>
</organism>
<evidence type="ECO:0000256" key="5">
    <source>
        <dbReference type="ARBA" id="ARBA00022679"/>
    </source>
</evidence>
<dbReference type="Pfam" id="PF00591">
    <property type="entry name" value="Glycos_transf_3"/>
    <property type="match status" value="1"/>
</dbReference>
<dbReference type="InterPro" id="IPR035902">
    <property type="entry name" value="Nuc_phospho_transferase"/>
</dbReference>
<name>A0ABW4RA95_9RHOB</name>
<dbReference type="Pfam" id="PF02885">
    <property type="entry name" value="Glycos_trans_3N"/>
    <property type="match status" value="1"/>
</dbReference>
<dbReference type="Gene3D" id="1.20.970.10">
    <property type="entry name" value="Transferase, Pyrimidine Nucleoside Phosphorylase, Chain C"/>
    <property type="match status" value="1"/>
</dbReference>
<comment type="function">
    <text evidence="7">The enzymes which catalyze the reversible phosphorolysis of pyrimidine nucleosides are involved in the degradation of these compounds and in their utilization as carbon and energy sources, or in the rescue of pyrimidine bases for nucleotide synthesis.</text>
</comment>
<dbReference type="GO" id="GO:0009032">
    <property type="term" value="F:thymidine phosphorylase activity"/>
    <property type="evidence" value="ECO:0007669"/>
    <property type="project" value="UniProtKB-EC"/>
</dbReference>
<proteinExistence type="inferred from homology"/>
<keyword evidence="5 7" id="KW-0808">Transferase</keyword>
<gene>
    <name evidence="7" type="primary">deoA</name>
    <name evidence="9" type="ORF">ACFSCT_15125</name>
</gene>
<evidence type="ECO:0000256" key="3">
    <source>
        <dbReference type="ARBA" id="ARBA00011892"/>
    </source>
</evidence>
<dbReference type="Proteomes" id="UP001597213">
    <property type="component" value="Unassembled WGS sequence"/>
</dbReference>
<dbReference type="NCBIfam" id="TIGR02644">
    <property type="entry name" value="Y_phosphoryl"/>
    <property type="match status" value="1"/>
</dbReference>
<dbReference type="RefSeq" id="WP_379144072.1">
    <property type="nucleotide sequence ID" value="NZ_JBHUEN010000043.1"/>
</dbReference>
<accession>A0ABW4RA95</accession>
<evidence type="ECO:0000313" key="9">
    <source>
        <dbReference type="EMBL" id="MFD1883052.1"/>
    </source>
</evidence>
<evidence type="ECO:0000256" key="1">
    <source>
        <dbReference type="ARBA" id="ARBA00006915"/>
    </source>
</evidence>
<protein>
    <recommendedName>
        <fullName evidence="3 7">Thymidine phosphorylase</fullName>
        <ecNumber evidence="3 7">2.4.2.4</ecNumber>
    </recommendedName>
    <alternativeName>
        <fullName evidence="7">TdRPase</fullName>
    </alternativeName>
</protein>
<dbReference type="SUPFAM" id="SSF52418">
    <property type="entry name" value="Nucleoside phosphorylase/phosphoribosyltransferase catalytic domain"/>
    <property type="match status" value="1"/>
</dbReference>
<dbReference type="InterPro" id="IPR017459">
    <property type="entry name" value="Glycosyl_Trfase_fam3_N_dom"/>
</dbReference>
<comment type="pathway">
    <text evidence="7">Pyrimidine metabolism; dTMP biosynthesis via salvage pathway; dTMP from thymine: step 1/2.</text>
</comment>